<dbReference type="RefSeq" id="WP_145388269.1">
    <property type="nucleotide sequence ID" value="NZ_CP037423.1"/>
</dbReference>
<dbReference type="InterPro" id="IPR008538">
    <property type="entry name" value="Uma2"/>
</dbReference>
<dbReference type="KEGG" id="snep:Enr13x_37450"/>
<evidence type="ECO:0000313" key="2">
    <source>
        <dbReference type="EMBL" id="QDV43885.1"/>
    </source>
</evidence>
<evidence type="ECO:0000259" key="1">
    <source>
        <dbReference type="Pfam" id="PF05685"/>
    </source>
</evidence>
<proteinExistence type="predicted"/>
<dbReference type="Pfam" id="PF05685">
    <property type="entry name" value="Uma2"/>
    <property type="match status" value="1"/>
</dbReference>
<dbReference type="SUPFAM" id="SSF52980">
    <property type="entry name" value="Restriction endonuclease-like"/>
    <property type="match status" value="1"/>
</dbReference>
<gene>
    <name evidence="2" type="ORF">Enr13x_37450</name>
</gene>
<protein>
    <recommendedName>
        <fullName evidence="1">Putative restriction endonuclease domain-containing protein</fullName>
    </recommendedName>
</protein>
<reference evidence="2 3" key="1">
    <citation type="submission" date="2019-03" db="EMBL/GenBank/DDBJ databases">
        <title>Deep-cultivation of Planctomycetes and their phenomic and genomic characterization uncovers novel biology.</title>
        <authorList>
            <person name="Wiegand S."/>
            <person name="Jogler M."/>
            <person name="Boedeker C."/>
            <person name="Pinto D."/>
            <person name="Vollmers J."/>
            <person name="Rivas-Marin E."/>
            <person name="Kohn T."/>
            <person name="Peeters S.H."/>
            <person name="Heuer A."/>
            <person name="Rast P."/>
            <person name="Oberbeckmann S."/>
            <person name="Bunk B."/>
            <person name="Jeske O."/>
            <person name="Meyerdierks A."/>
            <person name="Storesund J.E."/>
            <person name="Kallscheuer N."/>
            <person name="Luecker S."/>
            <person name="Lage O.M."/>
            <person name="Pohl T."/>
            <person name="Merkel B.J."/>
            <person name="Hornburger P."/>
            <person name="Mueller R.-W."/>
            <person name="Bruemmer F."/>
            <person name="Labrenz M."/>
            <person name="Spormann A.M."/>
            <person name="Op den Camp H."/>
            <person name="Overmann J."/>
            <person name="Amann R."/>
            <person name="Jetten M.S.M."/>
            <person name="Mascher T."/>
            <person name="Medema M.H."/>
            <person name="Devos D.P."/>
            <person name="Kaster A.-K."/>
            <person name="Ovreas L."/>
            <person name="Rohde M."/>
            <person name="Galperin M.Y."/>
            <person name="Jogler C."/>
        </authorList>
    </citation>
    <scope>NUCLEOTIDE SEQUENCE [LARGE SCALE GENOMIC DNA]</scope>
    <source>
        <strain evidence="2 3">Enr13</strain>
    </source>
</reference>
<dbReference type="InterPro" id="IPR011335">
    <property type="entry name" value="Restrct_endonuc-II-like"/>
</dbReference>
<dbReference type="OrthoDB" id="9808428at2"/>
<dbReference type="PANTHER" id="PTHR36558:SF1">
    <property type="entry name" value="RESTRICTION ENDONUCLEASE DOMAIN-CONTAINING PROTEIN-RELATED"/>
    <property type="match status" value="1"/>
</dbReference>
<name>A0A518HSR8_9BACT</name>
<keyword evidence="3" id="KW-1185">Reference proteome</keyword>
<evidence type="ECO:0000313" key="3">
    <source>
        <dbReference type="Proteomes" id="UP000319004"/>
    </source>
</evidence>
<dbReference type="EMBL" id="CP037423">
    <property type="protein sequence ID" value="QDV43885.1"/>
    <property type="molecule type" value="Genomic_DNA"/>
</dbReference>
<dbReference type="InterPro" id="IPR012296">
    <property type="entry name" value="Nuclease_put_TT1808"/>
</dbReference>
<dbReference type="Proteomes" id="UP000319004">
    <property type="component" value="Chromosome"/>
</dbReference>
<dbReference type="PANTHER" id="PTHR36558">
    <property type="entry name" value="GLR1098 PROTEIN"/>
    <property type="match status" value="1"/>
</dbReference>
<dbReference type="AlphaFoldDB" id="A0A518HSR8"/>
<dbReference type="Gene3D" id="3.90.1570.10">
    <property type="entry name" value="tt1808, chain A"/>
    <property type="match status" value="1"/>
</dbReference>
<organism evidence="2 3">
    <name type="scientific">Stieleria neptunia</name>
    <dbReference type="NCBI Taxonomy" id="2527979"/>
    <lineage>
        <taxon>Bacteria</taxon>
        <taxon>Pseudomonadati</taxon>
        <taxon>Planctomycetota</taxon>
        <taxon>Planctomycetia</taxon>
        <taxon>Pirellulales</taxon>
        <taxon>Pirellulaceae</taxon>
        <taxon>Stieleria</taxon>
    </lineage>
</organism>
<dbReference type="CDD" id="cd06260">
    <property type="entry name" value="DUF820-like"/>
    <property type="match status" value="1"/>
</dbReference>
<sequence>MTAEKLIPNYTAQDDATWQGDWELWDGVPVSMAPNPFGPHSAAVVKIIASLVSQLAECDAQVLTGLDWIVDQSNVFRPDVVVVCGPVPERHIESPPALIVEVLSEATRQRDTVYKPRLCREHGVEFVLVDPDTKSIDRARVQICDDCFVEFDASILG</sequence>
<accession>A0A518HSR8</accession>
<feature type="domain" description="Putative restriction endonuclease" evidence="1">
    <location>
        <begin position="21"/>
        <end position="139"/>
    </location>
</feature>